<accession>A0ACA9MXC4</accession>
<reference evidence="1" key="1">
    <citation type="submission" date="2021-06" db="EMBL/GenBank/DDBJ databases">
        <authorList>
            <person name="Kallberg Y."/>
            <person name="Tangrot J."/>
            <person name="Rosling A."/>
        </authorList>
    </citation>
    <scope>NUCLEOTIDE SEQUENCE</scope>
    <source>
        <strain evidence="1">CL356</strain>
    </source>
</reference>
<protein>
    <submittedName>
        <fullName evidence="1">17271_t:CDS:1</fullName>
    </submittedName>
</protein>
<gene>
    <name evidence="1" type="ORF">ACOLOM_LOCUS7233</name>
</gene>
<comment type="caution">
    <text evidence="1">The sequence shown here is derived from an EMBL/GenBank/DDBJ whole genome shotgun (WGS) entry which is preliminary data.</text>
</comment>
<sequence length="273" mass="30383">MKALQHKILNAHPDALTYLALATQERIRELVEAMIAAKNHRIHSERINIPPSTDGKPPMYKEVISLDVRSQLAAMEKVEREQERKRRESLAGPSQESNAEDEKMEDVRESTEAQTQPQKRYKRQKKDRDSSAASQRSKFTIESISKSTNQTALVAAGGLTKSWMLPPKEISSYPSTTNGTSSNNKLARVRARLTSDERMKQEDGSEGPFNSQIASTFHTSERFSGLGRYQSNGTNEVVPTVTVKDALFVLERDRGGGGQAGGSREVLMKVFSC</sequence>
<keyword evidence="2" id="KW-1185">Reference proteome</keyword>
<organism evidence="1 2">
    <name type="scientific">Acaulospora colombiana</name>
    <dbReference type="NCBI Taxonomy" id="27376"/>
    <lineage>
        <taxon>Eukaryota</taxon>
        <taxon>Fungi</taxon>
        <taxon>Fungi incertae sedis</taxon>
        <taxon>Mucoromycota</taxon>
        <taxon>Glomeromycotina</taxon>
        <taxon>Glomeromycetes</taxon>
        <taxon>Diversisporales</taxon>
        <taxon>Acaulosporaceae</taxon>
        <taxon>Acaulospora</taxon>
    </lineage>
</organism>
<evidence type="ECO:0000313" key="2">
    <source>
        <dbReference type="Proteomes" id="UP000789525"/>
    </source>
</evidence>
<proteinExistence type="predicted"/>
<dbReference type="EMBL" id="CAJVPT010016308">
    <property type="protein sequence ID" value="CAG8618059.1"/>
    <property type="molecule type" value="Genomic_DNA"/>
</dbReference>
<dbReference type="Proteomes" id="UP000789525">
    <property type="component" value="Unassembled WGS sequence"/>
</dbReference>
<evidence type="ECO:0000313" key="1">
    <source>
        <dbReference type="EMBL" id="CAG8618059.1"/>
    </source>
</evidence>
<name>A0ACA9MXC4_9GLOM</name>